<dbReference type="KEGG" id="bih:BIP78_0019"/>
<dbReference type="InterPro" id="IPR011146">
    <property type="entry name" value="HIT-like"/>
</dbReference>
<dbReference type="Pfam" id="PF01230">
    <property type="entry name" value="HIT"/>
    <property type="match status" value="1"/>
</dbReference>
<dbReference type="InterPro" id="IPR036265">
    <property type="entry name" value="HIT-like_sf"/>
</dbReference>
<evidence type="ECO:0000313" key="3">
    <source>
        <dbReference type="EMBL" id="QAA75787.1"/>
    </source>
</evidence>
<evidence type="ECO:0000259" key="2">
    <source>
        <dbReference type="PROSITE" id="PS51084"/>
    </source>
</evidence>
<dbReference type="PROSITE" id="PS51084">
    <property type="entry name" value="HIT_2"/>
    <property type="match status" value="1"/>
</dbReference>
<evidence type="ECO:0000313" key="4">
    <source>
        <dbReference type="Proteomes" id="UP000287233"/>
    </source>
</evidence>
<dbReference type="Proteomes" id="UP000287233">
    <property type="component" value="Chromosome"/>
</dbReference>
<gene>
    <name evidence="3" type="ORF">BIP78_0019</name>
</gene>
<feature type="domain" description="HIT" evidence="2">
    <location>
        <begin position="20"/>
        <end position="122"/>
    </location>
</feature>
<dbReference type="EMBL" id="CP034928">
    <property type="protein sequence ID" value="QAA75787.1"/>
    <property type="molecule type" value="Genomic_DNA"/>
</dbReference>
<feature type="short sequence motif" description="Histidine triad motif" evidence="1">
    <location>
        <begin position="107"/>
        <end position="111"/>
    </location>
</feature>
<dbReference type="GO" id="GO:0003824">
    <property type="term" value="F:catalytic activity"/>
    <property type="evidence" value="ECO:0007669"/>
    <property type="project" value="InterPro"/>
</dbReference>
<protein>
    <recommendedName>
        <fullName evidence="2">HIT domain-containing protein</fullName>
    </recommendedName>
</protein>
<name>A0A410FRY1_BIPS1</name>
<dbReference type="AlphaFoldDB" id="A0A410FRY1"/>
<sequence length="159" mass="18447">MSFHRDFEEWERFSRPEGCPVCQNVPEPEDHVTIWEFPTSWLIAHPQVCLRGTCCLLLRPHAVELYDLADRDLCTFMHEAQICARALKVVTGAVKINYEIHGNTIPHLHMHLFPRYRDDPFPGAPIDFRQVTPPVYGEGEFAAFVTEMRDLLSTRLDVR</sequence>
<reference evidence="4" key="1">
    <citation type="submission" date="2018-12" db="EMBL/GenBank/DDBJ databases">
        <title>Complete genome sequence of an uncultured bacterium of the candidate phylum Bipolaricaulota.</title>
        <authorList>
            <person name="Kadnikov V.V."/>
            <person name="Mardanov A.V."/>
            <person name="Beletsky A.V."/>
            <person name="Frank Y.A."/>
            <person name="Karnachuk O.V."/>
            <person name="Ravin N.V."/>
        </authorList>
    </citation>
    <scope>NUCLEOTIDE SEQUENCE [LARGE SCALE GENOMIC DNA]</scope>
</reference>
<evidence type="ECO:0000256" key="1">
    <source>
        <dbReference type="PROSITE-ProRule" id="PRU00464"/>
    </source>
</evidence>
<proteinExistence type="predicted"/>
<dbReference type="Gene3D" id="3.30.428.10">
    <property type="entry name" value="HIT-like"/>
    <property type="match status" value="1"/>
</dbReference>
<organism evidence="3 4">
    <name type="scientific">Bipolaricaulis sibiricus</name>
    <dbReference type="NCBI Taxonomy" id="2501609"/>
    <lineage>
        <taxon>Bacteria</taxon>
        <taxon>Candidatus Bipolaricaulota</taxon>
        <taxon>Candidatus Bipolaricaulia</taxon>
        <taxon>Candidatus Bipolaricaulales</taxon>
        <taxon>Candidatus Bipolaricaulaceae</taxon>
        <taxon>Candidatus Bipolaricaulis</taxon>
    </lineage>
</organism>
<accession>A0A410FRY1</accession>
<dbReference type="SUPFAM" id="SSF54197">
    <property type="entry name" value="HIT-like"/>
    <property type="match status" value="1"/>
</dbReference>